<name>A0AAN6URN9_9PEZI</name>
<reference evidence="3" key="1">
    <citation type="journal article" date="2023" name="Mol. Phylogenet. Evol.">
        <title>Genome-scale phylogeny and comparative genomics of the fungal order Sordariales.</title>
        <authorList>
            <person name="Hensen N."/>
            <person name="Bonometti L."/>
            <person name="Westerberg I."/>
            <person name="Brannstrom I.O."/>
            <person name="Guillou S."/>
            <person name="Cros-Aarteil S."/>
            <person name="Calhoun S."/>
            <person name="Haridas S."/>
            <person name="Kuo A."/>
            <person name="Mondo S."/>
            <person name="Pangilinan J."/>
            <person name="Riley R."/>
            <person name="LaButti K."/>
            <person name="Andreopoulos B."/>
            <person name="Lipzen A."/>
            <person name="Chen C."/>
            <person name="Yan M."/>
            <person name="Daum C."/>
            <person name="Ng V."/>
            <person name="Clum A."/>
            <person name="Steindorff A."/>
            <person name="Ohm R.A."/>
            <person name="Martin F."/>
            <person name="Silar P."/>
            <person name="Natvig D.O."/>
            <person name="Lalanne C."/>
            <person name="Gautier V."/>
            <person name="Ament-Velasquez S.L."/>
            <person name="Kruys A."/>
            <person name="Hutchinson M.I."/>
            <person name="Powell A.J."/>
            <person name="Barry K."/>
            <person name="Miller A.N."/>
            <person name="Grigoriev I.V."/>
            <person name="Debuchy R."/>
            <person name="Gladieux P."/>
            <person name="Hiltunen Thoren M."/>
            <person name="Johannesson H."/>
        </authorList>
    </citation>
    <scope>NUCLEOTIDE SEQUENCE</scope>
    <source>
        <strain evidence="3">CBS 123565</strain>
    </source>
</reference>
<evidence type="ECO:0000256" key="1">
    <source>
        <dbReference type="ARBA" id="ARBA00007355"/>
    </source>
</evidence>
<proteinExistence type="inferred from homology"/>
<comment type="function">
    <text evidence="2">Accessory subunit of the mitochondrial membrane respiratory chain NADH dehydrogenase (Complex I), that is believed not to be involved in catalysis. Complex I functions in the transfer of electrons from NADH to the respiratory chain. The immediate electron acceptor for the enzyme is believed to be ubiquinone.</text>
</comment>
<comment type="subcellular location">
    <subcellularLocation>
        <location evidence="2">Mitochondrion inner membrane</location>
        <topology evidence="2">Peripheral membrane protein</topology>
        <orientation evidence="2">Matrix side</orientation>
    </subcellularLocation>
</comment>
<dbReference type="EMBL" id="MU853402">
    <property type="protein sequence ID" value="KAK4137719.1"/>
    <property type="molecule type" value="Genomic_DNA"/>
</dbReference>
<keyword evidence="2" id="KW-0249">Electron transport</keyword>
<evidence type="ECO:0000313" key="4">
    <source>
        <dbReference type="Proteomes" id="UP001304895"/>
    </source>
</evidence>
<dbReference type="GO" id="GO:0045271">
    <property type="term" value="C:respiratory chain complex I"/>
    <property type="evidence" value="ECO:0007669"/>
    <property type="project" value="InterPro"/>
</dbReference>
<keyword evidence="2" id="KW-0813">Transport</keyword>
<organism evidence="3 4">
    <name type="scientific">Trichocladium antarcticum</name>
    <dbReference type="NCBI Taxonomy" id="1450529"/>
    <lineage>
        <taxon>Eukaryota</taxon>
        <taxon>Fungi</taxon>
        <taxon>Dikarya</taxon>
        <taxon>Ascomycota</taxon>
        <taxon>Pezizomycotina</taxon>
        <taxon>Sordariomycetes</taxon>
        <taxon>Sordariomycetidae</taxon>
        <taxon>Sordariales</taxon>
        <taxon>Chaetomiaceae</taxon>
        <taxon>Trichocladium</taxon>
    </lineage>
</organism>
<comment type="caution">
    <text evidence="3">The sequence shown here is derived from an EMBL/GenBank/DDBJ whole genome shotgun (WGS) entry which is preliminary data.</text>
</comment>
<keyword evidence="2" id="KW-0472">Membrane</keyword>
<accession>A0AAN6URN9</accession>
<dbReference type="GO" id="GO:0005743">
    <property type="term" value="C:mitochondrial inner membrane"/>
    <property type="evidence" value="ECO:0007669"/>
    <property type="project" value="UniProtKB-SubCell"/>
</dbReference>
<keyword evidence="4" id="KW-1185">Reference proteome</keyword>
<keyword evidence="2" id="KW-0679">Respiratory chain</keyword>
<protein>
    <recommendedName>
        <fullName evidence="2">NADH dehydrogenase [ubiquinone] 1 alpha subcomplex subunit</fullName>
    </recommendedName>
</protein>
<dbReference type="Pfam" id="PF05071">
    <property type="entry name" value="NDUFA12"/>
    <property type="match status" value="1"/>
</dbReference>
<dbReference type="PANTHER" id="PTHR12910:SF2">
    <property type="entry name" value="NADH DEHYDROGENASE [UBIQUINONE] 1 ALPHA SUBCOMPLEX SUBUNIT 12"/>
    <property type="match status" value="1"/>
</dbReference>
<dbReference type="AlphaFoldDB" id="A0AAN6URN9"/>
<dbReference type="Proteomes" id="UP001304895">
    <property type="component" value="Unassembled WGS sequence"/>
</dbReference>
<evidence type="ECO:0000313" key="3">
    <source>
        <dbReference type="EMBL" id="KAK4137719.1"/>
    </source>
</evidence>
<dbReference type="PANTHER" id="PTHR12910">
    <property type="entry name" value="NADH-UBIQUINONE OXIDOREDUCTASE SUBUNIT B17.2"/>
    <property type="match status" value="1"/>
</dbReference>
<sequence>MSYITRTLGNIRKIGLKEYWHQLNVRDTKAGVLIGTDKFGNNAHIEPLWHAWISYLVDTPPPLEPLAKMAADRAWAPREHVPNRTFSRAAYKPYNTTKDKIQAWQPFAAPR</sequence>
<comment type="similarity">
    <text evidence="1 2">Belongs to the complex I NDUFA12 subunit family.</text>
</comment>
<evidence type="ECO:0000256" key="2">
    <source>
        <dbReference type="RuleBase" id="RU363103"/>
    </source>
</evidence>
<keyword evidence="2" id="KW-0496">Mitochondrion</keyword>
<dbReference type="GO" id="GO:0006979">
    <property type="term" value="P:response to oxidative stress"/>
    <property type="evidence" value="ECO:0007669"/>
    <property type="project" value="TreeGrafter"/>
</dbReference>
<reference evidence="3" key="2">
    <citation type="submission" date="2023-05" db="EMBL/GenBank/DDBJ databases">
        <authorList>
            <consortium name="Lawrence Berkeley National Laboratory"/>
            <person name="Steindorff A."/>
            <person name="Hensen N."/>
            <person name="Bonometti L."/>
            <person name="Westerberg I."/>
            <person name="Brannstrom I.O."/>
            <person name="Guillou S."/>
            <person name="Cros-Aarteil S."/>
            <person name="Calhoun S."/>
            <person name="Haridas S."/>
            <person name="Kuo A."/>
            <person name="Mondo S."/>
            <person name="Pangilinan J."/>
            <person name="Riley R."/>
            <person name="Labutti K."/>
            <person name="Andreopoulos B."/>
            <person name="Lipzen A."/>
            <person name="Chen C."/>
            <person name="Yanf M."/>
            <person name="Daum C."/>
            <person name="Ng V."/>
            <person name="Clum A."/>
            <person name="Ohm R."/>
            <person name="Martin F."/>
            <person name="Silar P."/>
            <person name="Natvig D."/>
            <person name="Lalanne C."/>
            <person name="Gautier V."/>
            <person name="Ament-Velasquez S.L."/>
            <person name="Kruys A."/>
            <person name="Hutchinson M.I."/>
            <person name="Powell A.J."/>
            <person name="Barry K."/>
            <person name="Miller A.N."/>
            <person name="Grigoriev I.V."/>
            <person name="Debuchy R."/>
            <person name="Gladieux P."/>
            <person name="Thoren M.H."/>
            <person name="Johannesson H."/>
        </authorList>
    </citation>
    <scope>NUCLEOTIDE SEQUENCE</scope>
    <source>
        <strain evidence="3">CBS 123565</strain>
    </source>
</reference>
<keyword evidence="2" id="KW-0999">Mitochondrion inner membrane</keyword>
<gene>
    <name evidence="3" type="ORF">BT67DRAFT_447466</name>
</gene>
<dbReference type="InterPro" id="IPR007763">
    <property type="entry name" value="NDUFA12"/>
</dbReference>